<evidence type="ECO:0000313" key="2">
    <source>
        <dbReference type="Proteomes" id="UP000670152"/>
    </source>
</evidence>
<reference evidence="1 2" key="1">
    <citation type="submission" date="2020-02" db="EMBL/GenBank/DDBJ databases">
        <title>Relaxed selection underlies rapid genomic changes in the transitions from sociality to social parasitism in ants.</title>
        <authorList>
            <person name="Bi X."/>
        </authorList>
    </citation>
    <scope>NUCLEOTIDE SEQUENCE [LARGE SCALE GENOMIC DNA]</scope>
    <source>
        <strain evidence="1">BGI-DK2014b</strain>
        <tissue evidence="1">Whole body</tissue>
    </source>
</reference>
<keyword evidence="2" id="KW-1185">Reference proteome</keyword>
<dbReference type="InterPro" id="IPR005055">
    <property type="entry name" value="A10/PebIII"/>
</dbReference>
<comment type="caution">
    <text evidence="1">The sequence shown here is derived from an EMBL/GenBank/DDBJ whole genome shotgun (WGS) entry which is preliminary data.</text>
</comment>
<evidence type="ECO:0000313" key="1">
    <source>
        <dbReference type="EMBL" id="KAG5343160.1"/>
    </source>
</evidence>
<name>A0A836G5L5_9HYME</name>
<feature type="non-terminal residue" evidence="1">
    <location>
        <position position="1"/>
    </location>
</feature>
<dbReference type="EMBL" id="JAANIB010001710">
    <property type="protein sequence ID" value="KAG5343160.1"/>
    <property type="molecule type" value="Genomic_DNA"/>
</dbReference>
<dbReference type="PANTHER" id="PTHR11257">
    <property type="entry name" value="CHEMOSENSORY PROTEIN-RELATED"/>
    <property type="match status" value="1"/>
</dbReference>
<organism evidence="1 2">
    <name type="scientific">Acromyrmex heyeri</name>
    <dbReference type="NCBI Taxonomy" id="230685"/>
    <lineage>
        <taxon>Eukaryota</taxon>
        <taxon>Metazoa</taxon>
        <taxon>Ecdysozoa</taxon>
        <taxon>Arthropoda</taxon>
        <taxon>Hexapoda</taxon>
        <taxon>Insecta</taxon>
        <taxon>Pterygota</taxon>
        <taxon>Neoptera</taxon>
        <taxon>Endopterygota</taxon>
        <taxon>Hymenoptera</taxon>
        <taxon>Apocrita</taxon>
        <taxon>Aculeata</taxon>
        <taxon>Formicoidea</taxon>
        <taxon>Formicidae</taxon>
        <taxon>Myrmicinae</taxon>
        <taxon>Acromyrmex</taxon>
    </lineage>
</organism>
<dbReference type="AlphaFoldDB" id="A0A836G5L5"/>
<dbReference type="SUPFAM" id="SSF100910">
    <property type="entry name" value="Chemosensory protein Csp2"/>
    <property type="match status" value="1"/>
</dbReference>
<feature type="non-terminal residue" evidence="1">
    <location>
        <position position="130"/>
    </location>
</feature>
<proteinExistence type="predicted"/>
<sequence>LLRVCAKIEETMARLSLIVTIIAVALACVFAEKEFYSDRYDDVNINEILTNEKLRTQYYNCFLGTAPCKTADAKFFAGLLGEAIQTQCRKCTEKQKNLLDGLIDWYTKNKPEEWEVFIKKILENIQNKNA</sequence>
<dbReference type="Proteomes" id="UP000670152">
    <property type="component" value="Unassembled WGS sequence"/>
</dbReference>
<dbReference type="InterPro" id="IPR036682">
    <property type="entry name" value="OS_D_A10/PebIII_sf"/>
</dbReference>
<dbReference type="Pfam" id="PF03392">
    <property type="entry name" value="OS-D"/>
    <property type="match status" value="1"/>
</dbReference>
<dbReference type="OrthoDB" id="8183954at2759"/>
<dbReference type="Gene3D" id="1.10.2080.10">
    <property type="entry name" value="Insect odorant-binding protein A10/Ejaculatory bulb-specific protein 3"/>
    <property type="match status" value="1"/>
</dbReference>
<gene>
    <name evidence="1" type="primary">Ebpiii_5</name>
    <name evidence="1" type="ORF">G6Z77_0000954</name>
</gene>
<protein>
    <submittedName>
        <fullName evidence="1">PEB3 protein</fullName>
    </submittedName>
</protein>
<accession>A0A836G5L5</accession>
<dbReference type="PANTHER" id="PTHR11257:SF13">
    <property type="entry name" value="GEO07322P1"/>
    <property type="match status" value="1"/>
</dbReference>